<protein>
    <submittedName>
        <fullName evidence="1">Uncharacterized protein</fullName>
    </submittedName>
</protein>
<proteinExistence type="predicted"/>
<comment type="caution">
    <text evidence="1">The sequence shown here is derived from an EMBL/GenBank/DDBJ whole genome shotgun (WGS) entry which is preliminary data.</text>
</comment>
<dbReference type="Proteomes" id="UP000287872">
    <property type="component" value="Unassembled WGS sequence"/>
</dbReference>
<organism evidence="1 2">
    <name type="scientific">Clostridium tagluense</name>
    <dbReference type="NCBI Taxonomy" id="360422"/>
    <lineage>
        <taxon>Bacteria</taxon>
        <taxon>Bacillati</taxon>
        <taxon>Bacillota</taxon>
        <taxon>Clostridia</taxon>
        <taxon>Eubacteriales</taxon>
        <taxon>Clostridiaceae</taxon>
        <taxon>Clostridium</taxon>
    </lineage>
</organism>
<keyword evidence="2" id="KW-1185">Reference proteome</keyword>
<dbReference type="RefSeq" id="WP_125005466.1">
    <property type="nucleotide sequence ID" value="NZ_BHYK01000037.1"/>
</dbReference>
<accession>A0A401USU3</accession>
<evidence type="ECO:0000313" key="2">
    <source>
        <dbReference type="Proteomes" id="UP000287872"/>
    </source>
</evidence>
<sequence>MLTKNEILAELKTKISTDYSGWLSMLLRHIEEYGETPKFKYIGLSYENNKLWDGEQIHGRSTIIGDADSIYLKDNKVYEIRKCELFLMDCTAKEYMNYRKPMPYNVYIMG</sequence>
<dbReference type="EMBL" id="BHYK01000037">
    <property type="protein sequence ID" value="GCD12629.1"/>
    <property type="molecule type" value="Genomic_DNA"/>
</dbReference>
<evidence type="ECO:0000313" key="1">
    <source>
        <dbReference type="EMBL" id="GCD12629.1"/>
    </source>
</evidence>
<name>A0A401USU3_9CLOT</name>
<reference evidence="1 2" key="1">
    <citation type="submission" date="2018-11" db="EMBL/GenBank/DDBJ databases">
        <title>Genome sequencing and assembly of Clostridium tagluense strain A121.</title>
        <authorList>
            <person name="Murakami T."/>
            <person name="Segawa T."/>
            <person name="Shcherbakova V.A."/>
            <person name="Mori H."/>
            <person name="Yoshimura Y."/>
        </authorList>
    </citation>
    <scope>NUCLEOTIDE SEQUENCE [LARGE SCALE GENOMIC DNA]</scope>
    <source>
        <strain evidence="1 2">A121</strain>
    </source>
</reference>
<dbReference type="AlphaFoldDB" id="A0A401USU3"/>
<gene>
    <name evidence="1" type="ORF">Ctaglu_42520</name>
</gene>